<evidence type="ECO:0000313" key="2">
    <source>
        <dbReference type="Proteomes" id="UP000886520"/>
    </source>
</evidence>
<dbReference type="EMBL" id="JABFUD020000010">
    <property type="protein sequence ID" value="KAI5074568.1"/>
    <property type="molecule type" value="Genomic_DNA"/>
</dbReference>
<dbReference type="GO" id="GO:0016116">
    <property type="term" value="P:carotenoid metabolic process"/>
    <property type="evidence" value="ECO:0007669"/>
    <property type="project" value="InterPro"/>
</dbReference>
<dbReference type="PANTHER" id="PTHR46313:SF6">
    <property type="entry name" value="FAD_NAD(P)-BINDING OXIDOREDUCTASE FAMILY PROTEIN"/>
    <property type="match status" value="1"/>
</dbReference>
<accession>A0A9D4UW11</accession>
<sequence>MALLGSIAQPNVSLVTLPGRRCSKAFIFRAQATPLPQQAQEWPTSSQTVDVVVIGAGIGGLCCASMLAKYGLKVIVCESHDTPGGAGHSFVCQGFHFDSGPSFHAGLSTKPSINPLKQVLDAIGEEVKCVQYDSWIGYFPEGIFKFTADSAAYEAEICRVGGVDAGREWRELEKIMEPLARAATSLPAAALRQDLGALLTVGGFLPRLLPNIAHFGRLLAPFSNVTTEVVKDPFLKNLIDLECFVLSGLLADSTITAEMVTMFTERHRANGTIDYPLGGGQSIISALVRGFKNHGGELWVCSHVDKIVIEGGRAVGIEFHPTRGPKKGETLTVWSREAVVSNASVWDTARLIPGNEMFLKQATSIPKTDSFMHLHLGIEASGVPSDLECHHLILNDWSMGIGNPQNVCIVSIPSVFDPSLAPPGHHVVHAYTAGNEPYHLWKGMDRQSSHYASLKEERSEVLWKALEKVIPDIRARAKLKLVGTPLTHERYLRRSEGTYGPAIKAGDMNFPGPQTSIPGLLCCGDSTLPGIGVPAVAASGLLTAHRLVPFWDHLKLLHTLQDSM</sequence>
<proteinExistence type="predicted"/>
<organism evidence="1 2">
    <name type="scientific">Adiantum capillus-veneris</name>
    <name type="common">Maidenhair fern</name>
    <dbReference type="NCBI Taxonomy" id="13818"/>
    <lineage>
        <taxon>Eukaryota</taxon>
        <taxon>Viridiplantae</taxon>
        <taxon>Streptophyta</taxon>
        <taxon>Embryophyta</taxon>
        <taxon>Tracheophyta</taxon>
        <taxon>Polypodiopsida</taxon>
        <taxon>Polypodiidae</taxon>
        <taxon>Polypodiales</taxon>
        <taxon>Pteridineae</taxon>
        <taxon>Pteridaceae</taxon>
        <taxon>Vittarioideae</taxon>
        <taxon>Adiantum</taxon>
    </lineage>
</organism>
<dbReference type="InterPro" id="IPR036188">
    <property type="entry name" value="FAD/NAD-bd_sf"/>
</dbReference>
<comment type="caution">
    <text evidence="1">The sequence shown here is derived from an EMBL/GenBank/DDBJ whole genome shotgun (WGS) entry which is preliminary data.</text>
</comment>
<dbReference type="PANTHER" id="PTHR46313">
    <property type="match status" value="1"/>
</dbReference>
<name>A0A9D4UW11_ADICA</name>
<dbReference type="Gene3D" id="3.50.50.60">
    <property type="entry name" value="FAD/NAD(P)-binding domain"/>
    <property type="match status" value="2"/>
</dbReference>
<dbReference type="AlphaFoldDB" id="A0A9D4UW11"/>
<dbReference type="InterPro" id="IPR045892">
    <property type="entry name" value="CrtISO-like"/>
</dbReference>
<gene>
    <name evidence="1" type="ORF">GOP47_0010529</name>
</gene>
<keyword evidence="2" id="KW-1185">Reference proteome</keyword>
<dbReference type="Pfam" id="PF13450">
    <property type="entry name" value="NAD_binding_8"/>
    <property type="match status" value="1"/>
</dbReference>
<dbReference type="Proteomes" id="UP000886520">
    <property type="component" value="Chromosome 10"/>
</dbReference>
<reference evidence="1" key="1">
    <citation type="submission" date="2021-01" db="EMBL/GenBank/DDBJ databases">
        <title>Adiantum capillus-veneris genome.</title>
        <authorList>
            <person name="Fang Y."/>
            <person name="Liao Q."/>
        </authorList>
    </citation>
    <scope>NUCLEOTIDE SEQUENCE</scope>
    <source>
        <strain evidence="1">H3</strain>
        <tissue evidence="1">Leaf</tissue>
    </source>
</reference>
<dbReference type="SUPFAM" id="SSF51905">
    <property type="entry name" value="FAD/NAD(P)-binding domain"/>
    <property type="match status" value="1"/>
</dbReference>
<dbReference type="PRINTS" id="PR00411">
    <property type="entry name" value="PNDRDTASEI"/>
</dbReference>
<protein>
    <submittedName>
        <fullName evidence="1">Uncharacterized protein</fullName>
    </submittedName>
</protein>
<evidence type="ECO:0000313" key="1">
    <source>
        <dbReference type="EMBL" id="KAI5074568.1"/>
    </source>
</evidence>
<dbReference type="OrthoDB" id="7777654at2759"/>